<dbReference type="GeneID" id="87104089"/>
<dbReference type="KEGG" id="neu:NE0898"/>
<organism evidence="8 9">
    <name type="scientific">Nitrosomonas europaea (strain ATCC 19718 / CIP 103999 / KCTC 2705 / NBRC 14298)</name>
    <dbReference type="NCBI Taxonomy" id="228410"/>
    <lineage>
        <taxon>Bacteria</taxon>
        <taxon>Pseudomonadati</taxon>
        <taxon>Pseudomonadota</taxon>
        <taxon>Betaproteobacteria</taxon>
        <taxon>Nitrosomonadales</taxon>
        <taxon>Nitrosomonadaceae</taxon>
        <taxon>Nitrosomonas</taxon>
    </lineage>
</organism>
<dbReference type="InterPro" id="IPR016633">
    <property type="entry name" value="EarP"/>
</dbReference>
<comment type="function">
    <text evidence="3">Protein-arginine rhamnosyltransferase that catalyzes the transfer of a single rhamnose to elongation factor P (EF-P) on 'Lys-32', a modification required for EF-P-dependent rescue of polyproline stalled ribosomes.</text>
</comment>
<dbReference type="STRING" id="228410.NE0898"/>
<evidence type="ECO:0000313" key="9">
    <source>
        <dbReference type="Proteomes" id="UP000001416"/>
    </source>
</evidence>
<evidence type="ECO:0000256" key="5">
    <source>
        <dbReference type="ARBA" id="ARBA00024416"/>
    </source>
</evidence>
<dbReference type="OrthoDB" id="209085at2"/>
<evidence type="ECO:0000256" key="6">
    <source>
        <dbReference type="ARBA" id="ARBA00030025"/>
    </source>
</evidence>
<comment type="similarity">
    <text evidence="4">Belongs to the glycosyltransferase 104 family.</text>
</comment>
<evidence type="ECO:0000256" key="4">
    <source>
        <dbReference type="ARBA" id="ARBA00024346"/>
    </source>
</evidence>
<keyword evidence="1" id="KW-0328">Glycosyltransferase</keyword>
<dbReference type="HOGENOM" id="CLU_060250_0_0_4"/>
<evidence type="ECO:0000256" key="1">
    <source>
        <dbReference type="ARBA" id="ARBA00022676"/>
    </source>
</evidence>
<keyword evidence="2" id="KW-0808">Transferase</keyword>
<proteinExistence type="inferred from homology"/>
<dbReference type="Pfam" id="PF10093">
    <property type="entry name" value="EarP"/>
    <property type="match status" value="1"/>
</dbReference>
<dbReference type="Proteomes" id="UP000001416">
    <property type="component" value="Chromosome"/>
</dbReference>
<evidence type="ECO:0000256" key="3">
    <source>
        <dbReference type="ARBA" id="ARBA00024303"/>
    </source>
</evidence>
<dbReference type="eggNOG" id="COG4394">
    <property type="taxonomic scope" value="Bacteria"/>
</dbReference>
<reference evidence="8 9" key="1">
    <citation type="journal article" date="2003" name="J. Bacteriol.">
        <title>Complete genome sequence of the ammonia-oxidizing bacterium and obligate chemolithoautotroph Nitrosomonas europaea.</title>
        <authorList>
            <person name="Chain P."/>
            <person name="Lamerdin J."/>
            <person name="Larimer F."/>
            <person name="Regala W."/>
            <person name="Land M."/>
            <person name="Hauser L."/>
            <person name="Hooper A."/>
            <person name="Klotz M."/>
            <person name="Norton J."/>
            <person name="Sayavedra-Soto L."/>
            <person name="Arciero D."/>
            <person name="Hommes N."/>
            <person name="Whittaker M."/>
            <person name="Arp D."/>
        </authorList>
    </citation>
    <scope>NUCLEOTIDE SEQUENCE [LARGE SCALE GENOMIC DNA]</scope>
    <source>
        <strain evidence="9">ATCC 19718 / CIP 103999 / KCTC 2705 / NBRC 14298</strain>
    </source>
</reference>
<protein>
    <recommendedName>
        <fullName evidence="5">Protein-arginine rhamnosyltransferase</fullName>
    </recommendedName>
    <alternativeName>
        <fullName evidence="6">EF-P arginine rhamnosyltransferase</fullName>
    </alternativeName>
</protein>
<accession>Q82W01</accession>
<comment type="catalytic activity">
    <reaction evidence="7">
        <text>dTDP-beta-L-rhamnose + L-arginyl-[protein] = N(omega)-(alpha-L-rhamnosyl)-L-arginyl-[protein] + dTDP + H(+)</text>
        <dbReference type="Rhea" id="RHEA:66692"/>
        <dbReference type="Rhea" id="RHEA-COMP:10532"/>
        <dbReference type="Rhea" id="RHEA-COMP:17096"/>
        <dbReference type="ChEBI" id="CHEBI:15378"/>
        <dbReference type="ChEBI" id="CHEBI:29965"/>
        <dbReference type="ChEBI" id="CHEBI:57510"/>
        <dbReference type="ChEBI" id="CHEBI:58369"/>
        <dbReference type="ChEBI" id="CHEBI:167445"/>
    </reaction>
    <physiologicalReaction direction="left-to-right" evidence="7">
        <dbReference type="Rhea" id="RHEA:66693"/>
    </physiologicalReaction>
</comment>
<gene>
    <name evidence="8" type="ordered locus">NE0898</name>
</gene>
<dbReference type="RefSeq" id="WP_011111509.1">
    <property type="nucleotide sequence ID" value="NC_004757.1"/>
</dbReference>
<dbReference type="AlphaFoldDB" id="Q82W01"/>
<dbReference type="GO" id="GO:0106361">
    <property type="term" value="F:protein-arginine rhamnosyltransferase activity"/>
    <property type="evidence" value="ECO:0007669"/>
    <property type="project" value="InterPro"/>
</dbReference>
<dbReference type="PIRSF" id="PIRSF015557">
    <property type="entry name" value="UCP015557"/>
    <property type="match status" value="1"/>
</dbReference>
<dbReference type="PhylomeDB" id="Q82W01"/>
<dbReference type="NCBIfam" id="TIGR03837">
    <property type="entry name" value="efp_Arg_rhamno"/>
    <property type="match status" value="1"/>
</dbReference>
<dbReference type="EMBL" id="AL954747">
    <property type="protein sequence ID" value="CAD84809.1"/>
    <property type="molecule type" value="Genomic_DNA"/>
</dbReference>
<name>Q82W01_NITEU</name>
<evidence type="ECO:0000256" key="2">
    <source>
        <dbReference type="ARBA" id="ARBA00022679"/>
    </source>
</evidence>
<evidence type="ECO:0000313" key="8">
    <source>
        <dbReference type="EMBL" id="CAD84809.1"/>
    </source>
</evidence>
<dbReference type="SMR" id="Q82W01"/>
<keyword evidence="9" id="KW-1185">Reference proteome</keyword>
<sequence length="380" mass="42880">MRWDIFCHVVDNYGDIGICWRLARQLVTEFDISVRMLVDDLGAMQRICPAIDPRLAVQNIRGVEILHWVEPFADLVPADVVIEAFGCELPPRYIAAMAAASPRFSEPEGKTDRIWINLEYLSAEQWVEGCHGLASPHPSLPLIKYFFFPGFTAATGGLLREAELFTLRDASRTDPAGLWRELGITNPAADEATVSLFCYDSAPISDLLEAWAGSISPVRCLLPEGTASASAASWAGISRLAAGDSIQRGNLTLHVIPFMSQENYDHLLWACDCNFVRGEDSFVRAQWAVRPIVWQIYPQQENVHLIKLEAFLDLYCQELIEPAADAVRAFHRSWNNNEQPDWNCFWKYRDVLQQHAMAWAERLAQIPNLASSLVNFCRNR</sequence>
<evidence type="ECO:0000256" key="7">
    <source>
        <dbReference type="ARBA" id="ARBA00048472"/>
    </source>
</evidence>